<name>A0A415ESS9_ENTCA</name>
<evidence type="ECO:0000313" key="2">
    <source>
        <dbReference type="EMBL" id="RHK06354.1"/>
    </source>
</evidence>
<feature type="transmembrane region" description="Helical" evidence="1">
    <location>
        <begin position="7"/>
        <end position="27"/>
    </location>
</feature>
<reference evidence="2 3" key="1">
    <citation type="submission" date="2018-08" db="EMBL/GenBank/DDBJ databases">
        <title>A genome reference for cultivated species of the human gut microbiota.</title>
        <authorList>
            <person name="Zou Y."/>
            <person name="Xue W."/>
            <person name="Luo G."/>
        </authorList>
    </citation>
    <scope>NUCLEOTIDE SEQUENCE [LARGE SCALE GENOMIC DNA]</scope>
    <source>
        <strain evidence="2 3">AF48-16</strain>
    </source>
</reference>
<dbReference type="Proteomes" id="UP000286288">
    <property type="component" value="Unassembled WGS sequence"/>
</dbReference>
<keyword evidence="1" id="KW-0812">Transmembrane</keyword>
<sequence length="144" mass="16101">MKISKKIVWSSVASILVLILIGIAVFLSPSNKPGIVVSNDFGKITVPLRINRTYLTQTNTVFYQPEIRSAKSVLEEANLLGESTLSIKIGEEEKEIVSYIDANVKNFSLELNVEDYDKTAGKLVLTIAYRDGLNDEFKNVTFER</sequence>
<proteinExistence type="predicted"/>
<evidence type="ECO:0000313" key="3">
    <source>
        <dbReference type="Proteomes" id="UP000286288"/>
    </source>
</evidence>
<keyword evidence="1" id="KW-1133">Transmembrane helix</keyword>
<comment type="caution">
    <text evidence="2">The sequence shown here is derived from an EMBL/GenBank/DDBJ whole genome shotgun (WGS) entry which is preliminary data.</text>
</comment>
<gene>
    <name evidence="2" type="ORF">DW084_08730</name>
</gene>
<keyword evidence="1" id="KW-0472">Membrane</keyword>
<evidence type="ECO:0000256" key="1">
    <source>
        <dbReference type="SAM" id="Phobius"/>
    </source>
</evidence>
<protein>
    <submittedName>
        <fullName evidence="2">Uncharacterized protein</fullName>
    </submittedName>
</protein>
<dbReference type="AlphaFoldDB" id="A0A415ESS9"/>
<dbReference type="EMBL" id="QRMZ01000010">
    <property type="protein sequence ID" value="RHK06354.1"/>
    <property type="molecule type" value="Genomic_DNA"/>
</dbReference>
<accession>A0A415ESS9</accession>
<organism evidence="2 3">
    <name type="scientific">Enterococcus casseliflavus</name>
    <name type="common">Enterococcus flavescens</name>
    <dbReference type="NCBI Taxonomy" id="37734"/>
    <lineage>
        <taxon>Bacteria</taxon>
        <taxon>Bacillati</taxon>
        <taxon>Bacillota</taxon>
        <taxon>Bacilli</taxon>
        <taxon>Lactobacillales</taxon>
        <taxon>Enterococcaceae</taxon>
        <taxon>Enterococcus</taxon>
    </lineage>
</organism>